<dbReference type="Proteomes" id="UP001501727">
    <property type="component" value="Unassembled WGS sequence"/>
</dbReference>
<dbReference type="InterPro" id="IPR014719">
    <property type="entry name" value="Ribosomal_bL12_C/ClpS-like"/>
</dbReference>
<gene>
    <name evidence="2" type="ORF">GCM10022229_06170</name>
</gene>
<evidence type="ECO:0008006" key="4">
    <source>
        <dbReference type="Google" id="ProtNLM"/>
    </source>
</evidence>
<keyword evidence="1" id="KW-0812">Transmembrane</keyword>
<dbReference type="EMBL" id="BAAAZU010000003">
    <property type="protein sequence ID" value="GAA3915786.1"/>
    <property type="molecule type" value="Genomic_DNA"/>
</dbReference>
<dbReference type="RefSeq" id="WP_344758466.1">
    <property type="nucleotide sequence ID" value="NZ_BAAAZU010000003.1"/>
</dbReference>
<evidence type="ECO:0000313" key="2">
    <source>
        <dbReference type="EMBL" id="GAA3915786.1"/>
    </source>
</evidence>
<keyword evidence="1" id="KW-1133">Transmembrane helix</keyword>
<comment type="caution">
    <text evidence="2">The sequence shown here is derived from an EMBL/GenBank/DDBJ whole genome shotgun (WGS) entry which is preliminary data.</text>
</comment>
<keyword evidence="1" id="KW-0472">Membrane</keyword>
<keyword evidence="3" id="KW-1185">Reference proteome</keyword>
<feature type="transmembrane region" description="Helical" evidence="1">
    <location>
        <begin position="140"/>
        <end position="159"/>
    </location>
</feature>
<evidence type="ECO:0000256" key="1">
    <source>
        <dbReference type="SAM" id="Phobius"/>
    </source>
</evidence>
<sequence>MSSTSFQLPPGAAAALARGEVVAAVKAVREATGLSLKDANDLVRAHANRPGGARVDGATGKVEFEFPPAAAAAVARGEFVNAIALLREANPQLNLKTARDAVEHVRRGALPTADQSVKDALSGYPARVPTVVAGDRGSRGWLTVMLVAVFAVFLLWILGAA</sequence>
<dbReference type="Gene3D" id="3.30.1390.10">
    <property type="match status" value="1"/>
</dbReference>
<name>A0ABP7M704_9GAMM</name>
<organism evidence="2 3">
    <name type="scientific">Luteimonas lutimaris</name>
    <dbReference type="NCBI Taxonomy" id="698645"/>
    <lineage>
        <taxon>Bacteria</taxon>
        <taxon>Pseudomonadati</taxon>
        <taxon>Pseudomonadota</taxon>
        <taxon>Gammaproteobacteria</taxon>
        <taxon>Lysobacterales</taxon>
        <taxon>Lysobacteraceae</taxon>
        <taxon>Luteimonas</taxon>
    </lineage>
</organism>
<evidence type="ECO:0000313" key="3">
    <source>
        <dbReference type="Proteomes" id="UP001501727"/>
    </source>
</evidence>
<reference evidence="3" key="1">
    <citation type="journal article" date="2019" name="Int. J. Syst. Evol. Microbiol.">
        <title>The Global Catalogue of Microorganisms (GCM) 10K type strain sequencing project: providing services to taxonomists for standard genome sequencing and annotation.</title>
        <authorList>
            <consortium name="The Broad Institute Genomics Platform"/>
            <consortium name="The Broad Institute Genome Sequencing Center for Infectious Disease"/>
            <person name="Wu L."/>
            <person name="Ma J."/>
        </authorList>
    </citation>
    <scope>NUCLEOTIDE SEQUENCE [LARGE SCALE GENOMIC DNA]</scope>
    <source>
        <strain evidence="3">JCM 16916</strain>
    </source>
</reference>
<proteinExistence type="predicted"/>
<protein>
    <recommendedName>
        <fullName evidence="4">Ribosomal protein L7/L12 C-terminal domain-containing protein</fullName>
    </recommendedName>
</protein>
<accession>A0ABP7M704</accession>